<gene>
    <name evidence="1" type="ORF">BOTBODRAFT_32643</name>
</gene>
<accession>A0A067MFE9</accession>
<organism evidence="1 2">
    <name type="scientific">Botryobasidium botryosum (strain FD-172 SS1)</name>
    <dbReference type="NCBI Taxonomy" id="930990"/>
    <lineage>
        <taxon>Eukaryota</taxon>
        <taxon>Fungi</taxon>
        <taxon>Dikarya</taxon>
        <taxon>Basidiomycota</taxon>
        <taxon>Agaricomycotina</taxon>
        <taxon>Agaricomycetes</taxon>
        <taxon>Cantharellales</taxon>
        <taxon>Botryobasidiaceae</taxon>
        <taxon>Botryobasidium</taxon>
    </lineage>
</organism>
<name>A0A067MFE9_BOTB1</name>
<reference evidence="2" key="1">
    <citation type="journal article" date="2014" name="Proc. Natl. Acad. Sci. U.S.A.">
        <title>Extensive sampling of basidiomycete genomes demonstrates inadequacy of the white-rot/brown-rot paradigm for wood decay fungi.</title>
        <authorList>
            <person name="Riley R."/>
            <person name="Salamov A.A."/>
            <person name="Brown D.W."/>
            <person name="Nagy L.G."/>
            <person name="Floudas D."/>
            <person name="Held B.W."/>
            <person name="Levasseur A."/>
            <person name="Lombard V."/>
            <person name="Morin E."/>
            <person name="Otillar R."/>
            <person name="Lindquist E.A."/>
            <person name="Sun H."/>
            <person name="LaButti K.M."/>
            <person name="Schmutz J."/>
            <person name="Jabbour D."/>
            <person name="Luo H."/>
            <person name="Baker S.E."/>
            <person name="Pisabarro A.G."/>
            <person name="Walton J.D."/>
            <person name="Blanchette R.A."/>
            <person name="Henrissat B."/>
            <person name="Martin F."/>
            <person name="Cullen D."/>
            <person name="Hibbett D.S."/>
            <person name="Grigoriev I.V."/>
        </authorList>
    </citation>
    <scope>NUCLEOTIDE SEQUENCE [LARGE SCALE GENOMIC DNA]</scope>
    <source>
        <strain evidence="2">FD-172 SS1</strain>
    </source>
</reference>
<dbReference type="Proteomes" id="UP000027195">
    <property type="component" value="Unassembled WGS sequence"/>
</dbReference>
<dbReference type="EMBL" id="KL198037">
    <property type="protein sequence ID" value="KDQ14513.1"/>
    <property type="molecule type" value="Genomic_DNA"/>
</dbReference>
<keyword evidence="2" id="KW-1185">Reference proteome</keyword>
<sequence>MAGSMIGIGALYVTGASTGKAKCVIVIFIYYRCLDLLMLSLIDLFATLSRL</sequence>
<protein>
    <submittedName>
        <fullName evidence="1">Uncharacterized protein</fullName>
    </submittedName>
</protein>
<dbReference type="AlphaFoldDB" id="A0A067MFE9"/>
<evidence type="ECO:0000313" key="1">
    <source>
        <dbReference type="EMBL" id="KDQ14513.1"/>
    </source>
</evidence>
<evidence type="ECO:0000313" key="2">
    <source>
        <dbReference type="Proteomes" id="UP000027195"/>
    </source>
</evidence>
<dbReference type="InParanoid" id="A0A067MFE9"/>
<proteinExistence type="predicted"/>
<dbReference type="HOGENOM" id="CLU_3106023_0_0_1"/>